<reference evidence="6" key="1">
    <citation type="submission" date="2019-11" db="EMBL/GenBank/DDBJ databases">
        <authorList>
            <person name="Feng L."/>
        </authorList>
    </citation>
    <scope>NUCLEOTIDE SEQUENCE</scope>
    <source>
        <strain evidence="6">EMassiliensisLFYP7</strain>
    </source>
</reference>
<dbReference type="InterPro" id="IPR051453">
    <property type="entry name" value="MBL_Glyoxalase_II"/>
</dbReference>
<dbReference type="PANTHER" id="PTHR46233">
    <property type="entry name" value="HYDROXYACYLGLUTATHIONE HYDROLASE GLOC"/>
    <property type="match status" value="1"/>
</dbReference>
<dbReference type="RefSeq" id="WP_044177870.1">
    <property type="nucleotide sequence ID" value="NZ_CABKSF010000001.1"/>
</dbReference>
<sequence>MNYRIIPVTAFSQNCSLLWDEQTRLAAIVDPGGDAQRIISEVESAGVTITQILLTHGHLDHVGAAAELAQHYGVPVIGPEKEDQFWLEGLPAQSRMFGLEDCQPLTPDRWLSEGESVSVGNVKLAVLHCPGHTPGHIVFFDAASRLLISGDVIFKGGVGRSDFPKGNHGDLIASIKNKLLPLGDDVTFIPGHGPLSTLGNERLHNPFLQDELPVW</sequence>
<feature type="domain" description="Metallo-beta-lactamase" evidence="5">
    <location>
        <begin position="12"/>
        <end position="192"/>
    </location>
</feature>
<protein>
    <submittedName>
        <fullName evidence="6">Putative metallo-hydrolase</fullName>
        <ecNumber evidence="6">3.-.-.-</ecNumber>
    </submittedName>
</protein>
<keyword evidence="3 6" id="KW-0378">Hydrolase</keyword>
<evidence type="ECO:0000256" key="2">
    <source>
        <dbReference type="ARBA" id="ARBA00022723"/>
    </source>
</evidence>
<dbReference type="CDD" id="cd07737">
    <property type="entry name" value="YcbL-like_MBL-fold"/>
    <property type="match status" value="1"/>
</dbReference>
<accession>A0A6N3GK43</accession>
<comment type="cofactor">
    <cofactor evidence="1">
        <name>Zn(2+)</name>
        <dbReference type="ChEBI" id="CHEBI:29105"/>
    </cofactor>
</comment>
<dbReference type="InterPro" id="IPR036866">
    <property type="entry name" value="RibonucZ/Hydroxyglut_hydro"/>
</dbReference>
<dbReference type="GO" id="GO:0046872">
    <property type="term" value="F:metal ion binding"/>
    <property type="evidence" value="ECO:0007669"/>
    <property type="project" value="UniProtKB-KW"/>
</dbReference>
<keyword evidence="4" id="KW-0862">Zinc</keyword>
<evidence type="ECO:0000256" key="1">
    <source>
        <dbReference type="ARBA" id="ARBA00001947"/>
    </source>
</evidence>
<evidence type="ECO:0000256" key="3">
    <source>
        <dbReference type="ARBA" id="ARBA00022801"/>
    </source>
</evidence>
<gene>
    <name evidence="6" type="ORF">EMLFYP7_03275</name>
</gene>
<dbReference type="GO" id="GO:0016787">
    <property type="term" value="F:hydrolase activity"/>
    <property type="evidence" value="ECO:0007669"/>
    <property type="project" value="UniProtKB-KW"/>
</dbReference>
<organism evidence="6">
    <name type="scientific">Phytobacter massiliensis</name>
    <dbReference type="NCBI Taxonomy" id="1485952"/>
    <lineage>
        <taxon>Bacteria</taxon>
        <taxon>Pseudomonadati</taxon>
        <taxon>Pseudomonadota</taxon>
        <taxon>Gammaproteobacteria</taxon>
        <taxon>Enterobacterales</taxon>
        <taxon>Enterobacteriaceae</taxon>
        <taxon>Phytobacter</taxon>
    </lineage>
</organism>
<dbReference type="InterPro" id="IPR001279">
    <property type="entry name" value="Metallo-B-lactamas"/>
</dbReference>
<evidence type="ECO:0000259" key="5">
    <source>
        <dbReference type="SMART" id="SM00849"/>
    </source>
</evidence>
<dbReference type="AlphaFoldDB" id="A0A6N3GK43"/>
<proteinExistence type="predicted"/>
<evidence type="ECO:0000256" key="4">
    <source>
        <dbReference type="ARBA" id="ARBA00022833"/>
    </source>
</evidence>
<dbReference type="SUPFAM" id="SSF56281">
    <property type="entry name" value="Metallo-hydrolase/oxidoreductase"/>
    <property type="match status" value="1"/>
</dbReference>
<dbReference type="EC" id="3.-.-.-" evidence="6"/>
<dbReference type="SMART" id="SM00849">
    <property type="entry name" value="Lactamase_B"/>
    <property type="match status" value="1"/>
</dbReference>
<dbReference type="OrthoDB" id="9802991at2"/>
<dbReference type="FunFam" id="3.60.15.10:FF:000006">
    <property type="entry name" value="MBL fold metallo-hydrolase"/>
    <property type="match status" value="1"/>
</dbReference>
<name>A0A6N3GK43_9ENTR</name>
<evidence type="ECO:0000313" key="6">
    <source>
        <dbReference type="EMBL" id="VYU64968.1"/>
    </source>
</evidence>
<keyword evidence="2" id="KW-0479">Metal-binding</keyword>
<dbReference type="EMBL" id="CACRTZ010000033">
    <property type="protein sequence ID" value="VYU64968.1"/>
    <property type="molecule type" value="Genomic_DNA"/>
</dbReference>
<dbReference type="Gene3D" id="3.60.15.10">
    <property type="entry name" value="Ribonuclease Z/Hydroxyacylglutathione hydrolase-like"/>
    <property type="match status" value="1"/>
</dbReference>
<dbReference type="Pfam" id="PF00753">
    <property type="entry name" value="Lactamase_B"/>
    <property type="match status" value="1"/>
</dbReference>
<dbReference type="PANTHER" id="PTHR46233:SF3">
    <property type="entry name" value="HYDROXYACYLGLUTATHIONE HYDROLASE GLOC"/>
    <property type="match status" value="1"/>
</dbReference>